<dbReference type="PANTHER" id="PTHR23309">
    <property type="entry name" value="3-HYDROXYACYL-COA DEHYROGENASE"/>
    <property type="match status" value="1"/>
</dbReference>
<name>D8UMV2_VOLCA</name>
<dbReference type="PANTHER" id="PTHR23309:SF49">
    <property type="entry name" value="PEROXISOMAL BIFUNCTIONAL ENZYME"/>
    <property type="match status" value="1"/>
</dbReference>
<evidence type="ECO:0000313" key="6">
    <source>
        <dbReference type="Proteomes" id="UP000001058"/>
    </source>
</evidence>
<feature type="non-terminal residue" evidence="5">
    <location>
        <position position="1"/>
    </location>
</feature>
<proteinExistence type="predicted"/>
<feature type="domain" description="3-hydroxyacyl-CoA dehydrogenase C-terminal" evidence="4">
    <location>
        <begin position="140"/>
        <end position="226"/>
    </location>
</feature>
<dbReference type="GO" id="GO:0003857">
    <property type="term" value="F:(3S)-3-hydroxyacyl-CoA dehydrogenase (NAD+) activity"/>
    <property type="evidence" value="ECO:0007669"/>
    <property type="project" value="TreeGrafter"/>
</dbReference>
<feature type="domain" description="3-hydroxyacyl-CoA dehydrogenase C-terminal" evidence="4">
    <location>
        <begin position="18"/>
        <end position="104"/>
    </location>
</feature>
<dbReference type="GO" id="GO:0016829">
    <property type="term" value="F:lyase activity"/>
    <property type="evidence" value="ECO:0007669"/>
    <property type="project" value="UniProtKB-KW"/>
</dbReference>
<dbReference type="eggNOG" id="KOG1683">
    <property type="taxonomic scope" value="Eukaryota"/>
</dbReference>
<dbReference type="InterPro" id="IPR006108">
    <property type="entry name" value="3HC_DH_C"/>
</dbReference>
<dbReference type="Pfam" id="PF00725">
    <property type="entry name" value="3HCDH"/>
    <property type="match status" value="2"/>
</dbReference>
<gene>
    <name evidence="5" type="ORF">VOLCADRAFT_72161</name>
</gene>
<dbReference type="AlphaFoldDB" id="D8UMV2"/>
<dbReference type="SUPFAM" id="SSF48179">
    <property type="entry name" value="6-phosphogluconate dehydrogenase C-terminal domain-like"/>
    <property type="match status" value="2"/>
</dbReference>
<dbReference type="OrthoDB" id="2018133at2759"/>
<sequence length="235" mass="25595">SLGRALGKIPVIVGVCFGFVGNRMLSKRTAAAERLLIAGALPHEVDAAVTGFGFRMGPFAMADLAGLDIGWRTRQSLGTKAPVADTLCEAGRLGQKTGKGYYVYPDGARSGQRDPEVERLIEKVSMDLGVERRSFTHDDIIERLLYPMVNEGARILEEGIVARTSDIDVIWLNGYGWPAWRGGPMYWADQVGLAKIAERLEAFASESGDDSLRPAPLLRRLADEGQTFTSLAAKR</sequence>
<dbReference type="KEGG" id="vcn:VOLCADRAFT_72161"/>
<dbReference type="STRING" id="3068.D8UMV2"/>
<evidence type="ECO:0000256" key="1">
    <source>
        <dbReference type="ARBA" id="ARBA00023235"/>
    </source>
</evidence>
<dbReference type="Proteomes" id="UP000001058">
    <property type="component" value="Unassembled WGS sequence"/>
</dbReference>
<dbReference type="InterPro" id="IPR008927">
    <property type="entry name" value="6-PGluconate_DH-like_C_sf"/>
</dbReference>
<dbReference type="EMBL" id="GL379439">
    <property type="protein sequence ID" value="EFJ38947.1"/>
    <property type="molecule type" value="Genomic_DNA"/>
</dbReference>
<organism evidence="6">
    <name type="scientific">Volvox carteri f. nagariensis</name>
    <dbReference type="NCBI Taxonomy" id="3068"/>
    <lineage>
        <taxon>Eukaryota</taxon>
        <taxon>Viridiplantae</taxon>
        <taxon>Chlorophyta</taxon>
        <taxon>core chlorophytes</taxon>
        <taxon>Chlorophyceae</taxon>
        <taxon>CS clade</taxon>
        <taxon>Chlamydomonadales</taxon>
        <taxon>Volvocaceae</taxon>
        <taxon>Volvox</taxon>
    </lineage>
</organism>
<keyword evidence="1" id="KW-0413">Isomerase</keyword>
<keyword evidence="2" id="KW-0456">Lyase</keyword>
<evidence type="ECO:0000259" key="4">
    <source>
        <dbReference type="Pfam" id="PF00725"/>
    </source>
</evidence>
<evidence type="ECO:0000313" key="5">
    <source>
        <dbReference type="EMBL" id="EFJ38947.1"/>
    </source>
</evidence>
<dbReference type="InParanoid" id="D8UMV2"/>
<accession>D8UMV2</accession>
<keyword evidence="6" id="KW-1185">Reference proteome</keyword>
<keyword evidence="3" id="KW-0511">Multifunctional enzyme</keyword>
<reference evidence="5 6" key="1">
    <citation type="journal article" date="2010" name="Science">
        <title>Genomic analysis of organismal complexity in the multicellular green alga Volvox carteri.</title>
        <authorList>
            <person name="Prochnik S.E."/>
            <person name="Umen J."/>
            <person name="Nedelcu A.M."/>
            <person name="Hallmann A."/>
            <person name="Miller S.M."/>
            <person name="Nishii I."/>
            <person name="Ferris P."/>
            <person name="Kuo A."/>
            <person name="Mitros T."/>
            <person name="Fritz-Laylin L.K."/>
            <person name="Hellsten U."/>
            <person name="Chapman J."/>
            <person name="Simakov O."/>
            <person name="Rensing S.A."/>
            <person name="Terry A."/>
            <person name="Pangilinan J."/>
            <person name="Kapitonov V."/>
            <person name="Jurka J."/>
            <person name="Salamov A."/>
            <person name="Shapiro H."/>
            <person name="Schmutz J."/>
            <person name="Grimwood J."/>
            <person name="Lindquist E."/>
            <person name="Lucas S."/>
            <person name="Grigoriev I.V."/>
            <person name="Schmitt R."/>
            <person name="Kirk D."/>
            <person name="Rokhsar D.S."/>
        </authorList>
    </citation>
    <scope>NUCLEOTIDE SEQUENCE [LARGE SCALE GENOMIC DNA]</scope>
    <source>
        <strain evidence="6">f. Nagariensis / Eve</strain>
    </source>
</reference>
<dbReference type="GO" id="GO:0016853">
    <property type="term" value="F:isomerase activity"/>
    <property type="evidence" value="ECO:0007669"/>
    <property type="project" value="UniProtKB-KW"/>
</dbReference>
<dbReference type="FunFam" id="1.10.1040.50:FF:000006">
    <property type="entry name" value="Peroxisomal bifunctional enzyme"/>
    <property type="match status" value="1"/>
</dbReference>
<protein>
    <recommendedName>
        <fullName evidence="4">3-hydroxyacyl-CoA dehydrogenase C-terminal domain-containing protein</fullName>
    </recommendedName>
</protein>
<dbReference type="Gene3D" id="1.10.1040.50">
    <property type="match status" value="1"/>
</dbReference>
<evidence type="ECO:0000256" key="2">
    <source>
        <dbReference type="ARBA" id="ARBA00023239"/>
    </source>
</evidence>
<evidence type="ECO:0000256" key="3">
    <source>
        <dbReference type="ARBA" id="ARBA00023268"/>
    </source>
</evidence>
<dbReference type="GO" id="GO:0006635">
    <property type="term" value="P:fatty acid beta-oxidation"/>
    <property type="evidence" value="ECO:0007669"/>
    <property type="project" value="TreeGrafter"/>
</dbReference>